<feature type="region of interest" description="Disordered" evidence="1">
    <location>
        <begin position="481"/>
        <end position="518"/>
    </location>
</feature>
<feature type="region of interest" description="Disordered" evidence="1">
    <location>
        <begin position="155"/>
        <end position="193"/>
    </location>
</feature>
<keyword evidence="2" id="KW-0472">Membrane</keyword>
<feature type="transmembrane region" description="Helical" evidence="2">
    <location>
        <begin position="199"/>
        <end position="220"/>
    </location>
</feature>
<dbReference type="EMBL" id="SKBN01000270">
    <property type="protein sequence ID" value="TGJ79675.1"/>
    <property type="molecule type" value="Genomic_DNA"/>
</dbReference>
<feature type="compositionally biased region" description="Basic and acidic residues" evidence="1">
    <location>
        <begin position="500"/>
        <end position="509"/>
    </location>
</feature>
<feature type="region of interest" description="Disordered" evidence="1">
    <location>
        <begin position="252"/>
        <end position="295"/>
    </location>
</feature>
<keyword evidence="2" id="KW-0812">Transmembrane</keyword>
<gene>
    <name evidence="3" type="ORF">E0Z10_g9087</name>
</gene>
<sequence length="518" mass="55487">MRPQLITLALTSSNLVSTNAAQQSTTTRNKGSSLQLHHEAGLTAGVAALERRTWASRSPLGIKNEKRDRSSFLRGNNQNQRRKDGNDGDDDSDDDEDDREHGGKYKSKFTESSNLPPPPTSQMSQSISQYTTPLAVSTSTTVSTSTSTLISTTTNALPLLTPTGASSGDNGGGTQATPKQEESHDDHDEDDDKTKPLNIAVGLIAGLLFLFLLLLVWYWIAVRRKRRDLQSGQHVVLAKDTDLESHVTVDLRNGHHTSNSRPHDAGSSSDELSSYTIPAVPVTPGTRGGVPGTGQVVSESAAHSLTTLPFPDAAHTMSYPQLQRTPVASSPATSHTSFMDAYATPHAAYPQGSMPPVFPPLGTPIRPLPLQIGTPYMHSGAGARTTELDGRSPPPRYPDAIATSQVPNISPTSPLPVSPLSVSSPREGPQAATHLTGEPQYHSHPQQYQGPRQPSYEGYEPSALPEVVSPICQLGQTSASLPEYDESAETAHSGVNNHGFVDHQGDEKQASQQPMSRY</sequence>
<feature type="compositionally biased region" description="Acidic residues" evidence="1">
    <location>
        <begin position="87"/>
        <end position="98"/>
    </location>
</feature>
<feature type="compositionally biased region" description="Polar residues" evidence="1">
    <location>
        <begin position="443"/>
        <end position="452"/>
    </location>
</feature>
<dbReference type="Proteomes" id="UP000297716">
    <property type="component" value="Unassembled WGS sequence"/>
</dbReference>
<protein>
    <submittedName>
        <fullName evidence="3">Uncharacterized protein</fullName>
    </submittedName>
</protein>
<dbReference type="OrthoDB" id="4776771at2759"/>
<organism evidence="3 4">
    <name type="scientific">Xylaria hypoxylon</name>
    <dbReference type="NCBI Taxonomy" id="37992"/>
    <lineage>
        <taxon>Eukaryota</taxon>
        <taxon>Fungi</taxon>
        <taxon>Dikarya</taxon>
        <taxon>Ascomycota</taxon>
        <taxon>Pezizomycotina</taxon>
        <taxon>Sordariomycetes</taxon>
        <taxon>Xylariomycetidae</taxon>
        <taxon>Xylariales</taxon>
        <taxon>Xylariaceae</taxon>
        <taxon>Xylaria</taxon>
    </lineage>
</organism>
<name>A0A4Z0YKB5_9PEZI</name>
<evidence type="ECO:0000256" key="2">
    <source>
        <dbReference type="SAM" id="Phobius"/>
    </source>
</evidence>
<reference evidence="3 4" key="1">
    <citation type="submission" date="2019-03" db="EMBL/GenBank/DDBJ databases">
        <title>Draft genome sequence of Xylaria hypoxylon DSM 108379, a ubiquitous saprotrophic-parasitic fungi on hardwood.</title>
        <authorList>
            <person name="Buettner E."/>
            <person name="Leonhardt S."/>
            <person name="Gebauer A.M."/>
            <person name="Liers C."/>
            <person name="Hofrichter M."/>
            <person name="Kellner H."/>
        </authorList>
    </citation>
    <scope>NUCLEOTIDE SEQUENCE [LARGE SCALE GENOMIC DNA]</scope>
    <source>
        <strain evidence="3 4">DSM 108379</strain>
    </source>
</reference>
<feature type="region of interest" description="Disordered" evidence="1">
    <location>
        <begin position="369"/>
        <end position="461"/>
    </location>
</feature>
<accession>A0A4Z0YKB5</accession>
<comment type="caution">
    <text evidence="3">The sequence shown here is derived from an EMBL/GenBank/DDBJ whole genome shotgun (WGS) entry which is preliminary data.</text>
</comment>
<feature type="compositionally biased region" description="Polar residues" evidence="1">
    <location>
        <begin position="256"/>
        <end position="276"/>
    </location>
</feature>
<dbReference type="AlphaFoldDB" id="A0A4Z0YKB5"/>
<keyword evidence="4" id="KW-1185">Reference proteome</keyword>
<feature type="region of interest" description="Disordered" evidence="1">
    <location>
        <begin position="60"/>
        <end position="129"/>
    </location>
</feature>
<proteinExistence type="predicted"/>
<evidence type="ECO:0000313" key="3">
    <source>
        <dbReference type="EMBL" id="TGJ79675.1"/>
    </source>
</evidence>
<evidence type="ECO:0000256" key="1">
    <source>
        <dbReference type="SAM" id="MobiDB-lite"/>
    </source>
</evidence>
<evidence type="ECO:0000313" key="4">
    <source>
        <dbReference type="Proteomes" id="UP000297716"/>
    </source>
</evidence>
<keyword evidence="2" id="KW-1133">Transmembrane helix</keyword>